<dbReference type="PANTHER" id="PTHR31668">
    <property type="entry name" value="GLUCOSE TRANSPORT TRANSCRIPTION REGULATOR RGT1-RELATED-RELATED"/>
    <property type="match status" value="1"/>
</dbReference>
<evidence type="ECO:0000313" key="3">
    <source>
        <dbReference type="EMBL" id="KAJ9142499.1"/>
    </source>
</evidence>
<evidence type="ECO:0000313" key="4">
    <source>
        <dbReference type="Proteomes" id="UP001174694"/>
    </source>
</evidence>
<accession>A0AA38VRC9</accession>
<proteinExistence type="predicted"/>
<dbReference type="Proteomes" id="UP001174694">
    <property type="component" value="Unassembled WGS sequence"/>
</dbReference>
<keyword evidence="1" id="KW-0539">Nucleus</keyword>
<evidence type="ECO:0000256" key="1">
    <source>
        <dbReference type="ARBA" id="ARBA00023242"/>
    </source>
</evidence>
<protein>
    <recommendedName>
        <fullName evidence="5">Transcription factor domain-containing protein</fullName>
    </recommendedName>
</protein>
<name>A0AA38VRC9_9PEZI</name>
<organism evidence="3 4">
    <name type="scientific">Pleurostoma richardsiae</name>
    <dbReference type="NCBI Taxonomy" id="41990"/>
    <lineage>
        <taxon>Eukaryota</taxon>
        <taxon>Fungi</taxon>
        <taxon>Dikarya</taxon>
        <taxon>Ascomycota</taxon>
        <taxon>Pezizomycotina</taxon>
        <taxon>Sordariomycetes</taxon>
        <taxon>Sordariomycetidae</taxon>
        <taxon>Calosphaeriales</taxon>
        <taxon>Pleurostomataceae</taxon>
        <taxon>Pleurostoma</taxon>
    </lineage>
</organism>
<dbReference type="AlphaFoldDB" id="A0AA38VRC9"/>
<evidence type="ECO:0008006" key="5">
    <source>
        <dbReference type="Google" id="ProtNLM"/>
    </source>
</evidence>
<dbReference type="PANTHER" id="PTHR31668:SF30">
    <property type="entry name" value="ZN(II)2CYS6 TRANSCRIPTION FACTOR (EUROFUNG)"/>
    <property type="match status" value="1"/>
</dbReference>
<dbReference type="EMBL" id="JANBVO010000022">
    <property type="protein sequence ID" value="KAJ9142499.1"/>
    <property type="molecule type" value="Genomic_DNA"/>
</dbReference>
<gene>
    <name evidence="3" type="ORF">NKR23_g7304</name>
</gene>
<evidence type="ECO:0000256" key="2">
    <source>
        <dbReference type="SAM" id="MobiDB-lite"/>
    </source>
</evidence>
<feature type="compositionally biased region" description="Polar residues" evidence="2">
    <location>
        <begin position="1"/>
        <end position="11"/>
    </location>
</feature>
<dbReference type="InterPro" id="IPR050797">
    <property type="entry name" value="Carb_Metab_Trans_Reg"/>
</dbReference>
<feature type="region of interest" description="Disordered" evidence="2">
    <location>
        <begin position="1"/>
        <end position="55"/>
    </location>
</feature>
<reference evidence="3" key="1">
    <citation type="submission" date="2022-07" db="EMBL/GenBank/DDBJ databases">
        <title>Fungi with potential for degradation of polypropylene.</title>
        <authorList>
            <person name="Gostincar C."/>
        </authorList>
    </citation>
    <scope>NUCLEOTIDE SEQUENCE</scope>
    <source>
        <strain evidence="3">EXF-13308</strain>
    </source>
</reference>
<dbReference type="CDD" id="cd12148">
    <property type="entry name" value="fungal_TF_MHR"/>
    <property type="match status" value="1"/>
</dbReference>
<sequence>MGTLAESTSNAPADEELGASELATSSCDKPLDHITSTPSQSQSQPDPNTLCKNDAPALDFNLPADWPLDLRSTASTAPFASLGSRQPSPSLSFTFDFLPVSNAELACQSMPTLSEQQQQPSTVQSQLQLSSFHLPGPEGSYVPDPSPLFVLSMDTLIVPRLQAYYDRIYPMIPVLPPTAVFPHLPSRAHQYPWSTDRTRDPRFLALVLSMAALASVHPLLPHEVPLRQQHVDQAIAMLDEACRLNISWSYGSQPSIESILTQYLAFGTLLELGCEDGARVRLRQAVALGDAMQLGDMSAYVSVSEEEQRRRLGMFWVLSVTESYSRAYTLQRSGRILFNMNLYNQHSTTIVSVDPGLRHLRFLARLFSYIDSDLISCWHGGCKPDSGCQLLTHRKAESILASLSQPADDLFHGYKELEEIQRADLLVTWQWLRNRVWCLAQRHGLIHTTEGQGSAVGWELGPDYPIDVALTTVGFCRDFAFRSMEAHGAGFVEKLYNIALTVTVLLRTIPGPLMTGKLAELALTSQWPEVLRELAFFVRRHHKGDRFAGSLSHEVGLVPMNVLSAGLEIELR</sequence>
<comment type="caution">
    <text evidence="3">The sequence shown here is derived from an EMBL/GenBank/DDBJ whole genome shotgun (WGS) entry which is preliminary data.</text>
</comment>
<feature type="compositionally biased region" description="Low complexity" evidence="2">
    <location>
        <begin position="35"/>
        <end position="49"/>
    </location>
</feature>
<keyword evidence="4" id="KW-1185">Reference proteome</keyword>